<dbReference type="PROSITE" id="PS51257">
    <property type="entry name" value="PROKAR_LIPOPROTEIN"/>
    <property type="match status" value="1"/>
</dbReference>
<evidence type="ECO:0008006" key="3">
    <source>
        <dbReference type="Google" id="ProtNLM"/>
    </source>
</evidence>
<gene>
    <name evidence="1" type="ORF">ALQ30_200379</name>
</gene>
<sequence>MIMMRAALLALSVVLTGCASGPYYYGGTGYQMHNIGGLPISGSFGVNMTQGGLMFSPNLVVSPSFLDW</sequence>
<dbReference type="AlphaFoldDB" id="A0A3M3ZSU8"/>
<proteinExistence type="predicted"/>
<dbReference type="EMBL" id="RBQE01000535">
    <property type="protein sequence ID" value="RMO97708.1"/>
    <property type="molecule type" value="Genomic_DNA"/>
</dbReference>
<evidence type="ECO:0000313" key="2">
    <source>
        <dbReference type="Proteomes" id="UP000281604"/>
    </source>
</evidence>
<reference evidence="1 2" key="1">
    <citation type="submission" date="2018-08" db="EMBL/GenBank/DDBJ databases">
        <title>Recombination of ecologically and evolutionarily significant loci maintains genetic cohesion in the Pseudomonas syringae species complex.</title>
        <authorList>
            <person name="Dillon M."/>
            <person name="Thakur S."/>
            <person name="Almeida R.N.D."/>
            <person name="Weir B.S."/>
            <person name="Guttman D.S."/>
        </authorList>
    </citation>
    <scope>NUCLEOTIDE SEQUENCE [LARGE SCALE GENOMIC DNA]</scope>
    <source>
        <strain evidence="1 2">ICMP 3706</strain>
    </source>
</reference>
<dbReference type="Proteomes" id="UP000281604">
    <property type="component" value="Unassembled WGS sequence"/>
</dbReference>
<organism evidence="1 2">
    <name type="scientific">Pseudomonas syringae pv. persicae</name>
    <dbReference type="NCBI Taxonomy" id="237306"/>
    <lineage>
        <taxon>Bacteria</taxon>
        <taxon>Pseudomonadati</taxon>
        <taxon>Pseudomonadota</taxon>
        <taxon>Gammaproteobacteria</taxon>
        <taxon>Pseudomonadales</taxon>
        <taxon>Pseudomonadaceae</taxon>
        <taxon>Pseudomonas</taxon>
    </lineage>
</organism>
<name>A0A3M3ZSU8_9PSED</name>
<protein>
    <recommendedName>
        <fullName evidence="3">Lipoprotein</fullName>
    </recommendedName>
</protein>
<comment type="caution">
    <text evidence="1">The sequence shown here is derived from an EMBL/GenBank/DDBJ whole genome shotgun (WGS) entry which is preliminary data.</text>
</comment>
<accession>A0A3M3ZSU8</accession>
<evidence type="ECO:0000313" key="1">
    <source>
        <dbReference type="EMBL" id="RMO97708.1"/>
    </source>
</evidence>